<accession>A0A4V1BZP9</accession>
<proteinExistence type="predicted"/>
<dbReference type="EMBL" id="CP038637">
    <property type="protein sequence ID" value="QBY56082.1"/>
    <property type="molecule type" value="Genomic_DNA"/>
</dbReference>
<protein>
    <submittedName>
        <fullName evidence="1">Uncharacterized protein</fullName>
    </submittedName>
</protein>
<dbReference type="OrthoDB" id="8968378at2"/>
<dbReference type="Proteomes" id="UP000295294">
    <property type="component" value="Plasmid unnamed2"/>
</dbReference>
<organism evidence="1 2">
    <name type="scientific">Cupriavidus oxalaticus</name>
    <dbReference type="NCBI Taxonomy" id="96344"/>
    <lineage>
        <taxon>Bacteria</taxon>
        <taxon>Pseudomonadati</taxon>
        <taxon>Pseudomonadota</taxon>
        <taxon>Betaproteobacteria</taxon>
        <taxon>Burkholderiales</taxon>
        <taxon>Burkholderiaceae</taxon>
        <taxon>Cupriavidus</taxon>
    </lineage>
</organism>
<gene>
    <name evidence="1" type="ORF">E0W60_34085</name>
</gene>
<sequence length="85" mass="9339">MQPQQHDHSINLEDLSEILCAVAIRAGDFLSLDVLATMSPLQRVMHAVKTANESLSADPVVAKVLSETQAAPLLKVEFMKRRNAQ</sequence>
<reference evidence="1 2" key="1">
    <citation type="submission" date="2019-03" db="EMBL/GenBank/DDBJ databases">
        <title>Efficiently degradation of phenoxyalkanoic acid herbicides by Cupriavidus oxalaticus strain X32.</title>
        <authorList>
            <person name="Sheng X."/>
        </authorList>
    </citation>
    <scope>NUCLEOTIDE SEQUENCE [LARGE SCALE GENOMIC DNA]</scope>
    <source>
        <strain evidence="1 2">X32</strain>
        <plasmid evidence="1 2">unnamed2</plasmid>
    </source>
</reference>
<dbReference type="KEGG" id="cox:E0W60_34085"/>
<dbReference type="AlphaFoldDB" id="A0A4V1BZP9"/>
<name>A0A4V1BZP9_9BURK</name>
<evidence type="ECO:0000313" key="2">
    <source>
        <dbReference type="Proteomes" id="UP000295294"/>
    </source>
</evidence>
<dbReference type="RefSeq" id="WP_135707250.1">
    <property type="nucleotide sequence ID" value="NZ_CP038637.1"/>
</dbReference>
<keyword evidence="1" id="KW-0614">Plasmid</keyword>
<geneLocation type="plasmid" evidence="1">
    <name>unnamed2</name>
</geneLocation>
<evidence type="ECO:0000313" key="1">
    <source>
        <dbReference type="EMBL" id="QBY56082.1"/>
    </source>
</evidence>